<evidence type="ECO:0000259" key="11">
    <source>
        <dbReference type="Pfam" id="PF21621"/>
    </source>
</evidence>
<feature type="domain" description="Mannose-6-phosphate isomerase cupin" evidence="11">
    <location>
        <begin position="238"/>
        <end position="312"/>
    </location>
</feature>
<dbReference type="EC" id="5.3.1.8" evidence="3 7"/>
<dbReference type="InterPro" id="IPR014710">
    <property type="entry name" value="RmlC-like_jellyroll"/>
</dbReference>
<feature type="domain" description="Phosphomannose isomerase type I catalytic" evidence="10">
    <location>
        <begin position="5"/>
        <end position="103"/>
    </location>
</feature>
<accession>A0A2N6SM16</accession>
<dbReference type="GO" id="GO:0004476">
    <property type="term" value="F:mannose-6-phosphate isomerase activity"/>
    <property type="evidence" value="ECO:0007669"/>
    <property type="project" value="UniProtKB-UniRule"/>
</dbReference>
<comment type="cofactor">
    <cofactor evidence="8">
        <name>Zn(2+)</name>
        <dbReference type="ChEBI" id="CHEBI:29105"/>
    </cofactor>
    <text evidence="8">Binds 1 zinc ion per subunit.</text>
</comment>
<comment type="caution">
    <text evidence="12">The sequence shown here is derived from an EMBL/GenBank/DDBJ whole genome shotgun (WGS) entry which is preliminary data.</text>
</comment>
<feature type="binding site" evidence="8">
    <location>
        <position position="114"/>
    </location>
    <ligand>
        <name>Zn(2+)</name>
        <dbReference type="ChEBI" id="CHEBI:29105"/>
    </ligand>
</feature>
<evidence type="ECO:0000313" key="12">
    <source>
        <dbReference type="EMBL" id="PMC58117.1"/>
    </source>
</evidence>
<evidence type="ECO:0000256" key="2">
    <source>
        <dbReference type="ARBA" id="ARBA00010772"/>
    </source>
</evidence>
<proteinExistence type="inferred from homology"/>
<dbReference type="GO" id="GO:0008270">
    <property type="term" value="F:zinc ion binding"/>
    <property type="evidence" value="ECO:0007669"/>
    <property type="project" value="UniProtKB-UniRule"/>
</dbReference>
<evidence type="ECO:0000256" key="5">
    <source>
        <dbReference type="ARBA" id="ARBA00022833"/>
    </source>
</evidence>
<evidence type="ECO:0000256" key="7">
    <source>
        <dbReference type="PIRNR" id="PIRNR036894"/>
    </source>
</evidence>
<dbReference type="InterPro" id="IPR011051">
    <property type="entry name" value="RmlC_Cupin_sf"/>
</dbReference>
<dbReference type="InterPro" id="IPR014628">
    <property type="entry name" value="Man6P_isomerase_Firm_short"/>
</dbReference>
<dbReference type="RefSeq" id="WP_102227680.1">
    <property type="nucleotide sequence ID" value="NZ_PNFY01000013.1"/>
</dbReference>
<evidence type="ECO:0000256" key="3">
    <source>
        <dbReference type="ARBA" id="ARBA00011956"/>
    </source>
</evidence>
<keyword evidence="5 7" id="KW-0862">Zinc</keyword>
<keyword evidence="13" id="KW-1185">Reference proteome</keyword>
<comment type="catalytic activity">
    <reaction evidence="1 7">
        <text>D-mannose 6-phosphate = D-fructose 6-phosphate</text>
        <dbReference type="Rhea" id="RHEA:12356"/>
        <dbReference type="ChEBI" id="CHEBI:58735"/>
        <dbReference type="ChEBI" id="CHEBI:61527"/>
        <dbReference type="EC" id="5.3.1.8"/>
    </reaction>
</comment>
<dbReference type="InterPro" id="IPR051804">
    <property type="entry name" value="Carb_Metab_Reg_Kinase/Isom"/>
</dbReference>
<dbReference type="AlphaFoldDB" id="A0A2N6SM16"/>
<organism evidence="12 13">
    <name type="scientific">Dolosicoccus paucivorans</name>
    <dbReference type="NCBI Taxonomy" id="84521"/>
    <lineage>
        <taxon>Bacteria</taxon>
        <taxon>Bacillati</taxon>
        <taxon>Bacillota</taxon>
        <taxon>Bacilli</taxon>
        <taxon>Lactobacillales</taxon>
        <taxon>Aerococcaceae</taxon>
        <taxon>Dolosicoccus</taxon>
    </lineage>
</organism>
<evidence type="ECO:0000256" key="9">
    <source>
        <dbReference type="PIRSR" id="PIRSR036894-2"/>
    </source>
</evidence>
<dbReference type="Proteomes" id="UP000235682">
    <property type="component" value="Unassembled WGS sequence"/>
</dbReference>
<dbReference type="OrthoDB" id="9808275at2"/>
<evidence type="ECO:0000256" key="8">
    <source>
        <dbReference type="PIRSR" id="PIRSR036894-1"/>
    </source>
</evidence>
<dbReference type="Pfam" id="PF21621">
    <property type="entry name" value="MPI_cupin_dom"/>
    <property type="match status" value="1"/>
</dbReference>
<name>A0A2N6SM16_9LACT</name>
<sequence>MQPIFLKPTFKERIWGGARLKTEFGFNIPNDQVGEAWVISAHPNGVSTITYPDYHLNKGLDELYRERPHLFGKNPPKEFPLLVKIIDAKEDLSVQVHPNDAYAYKHEGEQGKAECWYILDAEPSATIIYGHNALEPEEFEKMIEEGQWNDLLTEVKVQPGDFFDVPAGTIHAIGKGIMLLEIQQSSDTTYRLYDYDRKDDKGNHRELHLQQAKEVTQVPHHNSPFNRRSEEQVPDSILRLIETPYYKVERIKVSNRVELTDINPYLMLTVIDGKGYLDMEGQHYEIRKGNSFILPKDSREATFTGQLDMIMAKPTNYH</sequence>
<keyword evidence="6 7" id="KW-0413">Isomerase</keyword>
<dbReference type="InterPro" id="IPR046457">
    <property type="entry name" value="PMI_typeI_cat"/>
</dbReference>
<dbReference type="EMBL" id="PNHE01000025">
    <property type="protein sequence ID" value="PMC58117.1"/>
    <property type="molecule type" value="Genomic_DNA"/>
</dbReference>
<dbReference type="PANTHER" id="PTHR42742">
    <property type="entry name" value="TRANSCRIPTIONAL REPRESSOR MPRA"/>
    <property type="match status" value="1"/>
</dbReference>
<dbReference type="PANTHER" id="PTHR42742:SF3">
    <property type="entry name" value="FRUCTOKINASE"/>
    <property type="match status" value="1"/>
</dbReference>
<evidence type="ECO:0000256" key="1">
    <source>
        <dbReference type="ARBA" id="ARBA00000757"/>
    </source>
</evidence>
<protein>
    <recommendedName>
        <fullName evidence="3 7">Mannose-6-phosphate isomerase</fullName>
        <ecNumber evidence="3 7">5.3.1.8</ecNumber>
    </recommendedName>
</protein>
<dbReference type="STRING" id="84521.SAMN04487994_10413"/>
<dbReference type="NCBIfam" id="TIGR00218">
    <property type="entry name" value="manA"/>
    <property type="match status" value="1"/>
</dbReference>
<evidence type="ECO:0000313" key="13">
    <source>
        <dbReference type="Proteomes" id="UP000235682"/>
    </source>
</evidence>
<dbReference type="InterPro" id="IPR001250">
    <property type="entry name" value="Man6P_Isoase-1"/>
</dbReference>
<dbReference type="Pfam" id="PF20511">
    <property type="entry name" value="PMI_typeI_cat"/>
    <property type="match status" value="1"/>
</dbReference>
<feature type="binding site" evidence="8">
    <location>
        <position position="171"/>
    </location>
    <ligand>
        <name>Zn(2+)</name>
        <dbReference type="ChEBI" id="CHEBI:29105"/>
    </ligand>
</feature>
<dbReference type="PIRSF" id="PIRSF036894">
    <property type="entry name" value="PMI_Firm_short"/>
    <property type="match status" value="1"/>
</dbReference>
<comment type="similarity">
    <text evidence="2 7">Belongs to the mannose-6-phosphate isomerase type 1 family.</text>
</comment>
<dbReference type="Gene3D" id="2.60.120.10">
    <property type="entry name" value="Jelly Rolls"/>
    <property type="match status" value="2"/>
</dbReference>
<keyword evidence="4 7" id="KW-0479">Metal-binding</keyword>
<dbReference type="CDD" id="cd07010">
    <property type="entry name" value="cupin_PMI_type_I_N_bac"/>
    <property type="match status" value="1"/>
</dbReference>
<feature type="binding site" evidence="8">
    <location>
        <position position="97"/>
    </location>
    <ligand>
        <name>Zn(2+)</name>
        <dbReference type="ChEBI" id="CHEBI:29105"/>
    </ligand>
</feature>
<evidence type="ECO:0000256" key="4">
    <source>
        <dbReference type="ARBA" id="ARBA00022723"/>
    </source>
</evidence>
<feature type="active site" evidence="9">
    <location>
        <position position="191"/>
    </location>
</feature>
<reference evidence="12 13" key="1">
    <citation type="submission" date="2017-09" db="EMBL/GenBank/DDBJ databases">
        <title>Bacterial strain isolated from the female urinary microbiota.</title>
        <authorList>
            <person name="Thomas-White K."/>
            <person name="Kumar N."/>
            <person name="Forster S."/>
            <person name="Putonti C."/>
            <person name="Lawley T."/>
            <person name="Wolfe A.J."/>
        </authorList>
    </citation>
    <scope>NUCLEOTIDE SEQUENCE [LARGE SCALE GENOMIC DNA]</scope>
    <source>
        <strain evidence="12 13">UMB0852</strain>
    </source>
</reference>
<gene>
    <name evidence="12" type="primary">manA</name>
    <name evidence="12" type="ORF">CJ205_06160</name>
</gene>
<dbReference type="InterPro" id="IPR049071">
    <property type="entry name" value="MPI_cupin_dom"/>
</dbReference>
<evidence type="ECO:0000256" key="6">
    <source>
        <dbReference type="ARBA" id="ARBA00023235"/>
    </source>
</evidence>
<dbReference type="GO" id="GO:0005975">
    <property type="term" value="P:carbohydrate metabolic process"/>
    <property type="evidence" value="ECO:0007669"/>
    <property type="project" value="UniProtKB-UniRule"/>
</dbReference>
<dbReference type="SUPFAM" id="SSF51182">
    <property type="entry name" value="RmlC-like cupins"/>
    <property type="match status" value="1"/>
</dbReference>
<evidence type="ECO:0000259" key="10">
    <source>
        <dbReference type="Pfam" id="PF20511"/>
    </source>
</evidence>